<evidence type="ECO:0000313" key="6">
    <source>
        <dbReference type="EMBL" id="OAA61814.1"/>
    </source>
</evidence>
<dbReference type="InterPro" id="IPR036291">
    <property type="entry name" value="NAD(P)-bd_dom_sf"/>
</dbReference>
<dbReference type="SMART" id="SM00823">
    <property type="entry name" value="PKS_PP"/>
    <property type="match status" value="1"/>
</dbReference>
<evidence type="ECO:0000313" key="7">
    <source>
        <dbReference type="Proteomes" id="UP000076874"/>
    </source>
</evidence>
<accession>A0A167UQW1</accession>
<dbReference type="Pfam" id="PF07993">
    <property type="entry name" value="NAD_binding_4"/>
    <property type="match status" value="1"/>
</dbReference>
<dbReference type="OrthoDB" id="429813at2759"/>
<evidence type="ECO:0000259" key="5">
    <source>
        <dbReference type="SMART" id="SM00823"/>
    </source>
</evidence>
<keyword evidence="3" id="KW-0521">NADP</keyword>
<dbReference type="PROSITE" id="PS00455">
    <property type="entry name" value="AMP_BINDING"/>
    <property type="match status" value="1"/>
</dbReference>
<evidence type="ECO:0000256" key="1">
    <source>
        <dbReference type="ARBA" id="ARBA00022450"/>
    </source>
</evidence>
<evidence type="ECO:0000256" key="4">
    <source>
        <dbReference type="SAM" id="MobiDB-lite"/>
    </source>
</evidence>
<dbReference type="AlphaFoldDB" id="A0A167UQW1"/>
<organism evidence="6 7">
    <name type="scientific">Niveomyces insectorum RCEF 264</name>
    <dbReference type="NCBI Taxonomy" id="1081102"/>
    <lineage>
        <taxon>Eukaryota</taxon>
        <taxon>Fungi</taxon>
        <taxon>Dikarya</taxon>
        <taxon>Ascomycota</taxon>
        <taxon>Pezizomycotina</taxon>
        <taxon>Sordariomycetes</taxon>
        <taxon>Hypocreomycetidae</taxon>
        <taxon>Hypocreales</taxon>
        <taxon>Cordycipitaceae</taxon>
        <taxon>Niveomyces</taxon>
    </lineage>
</organism>
<dbReference type="SUPFAM" id="SSF51735">
    <property type="entry name" value="NAD(P)-binding Rossmann-fold domains"/>
    <property type="match status" value="1"/>
</dbReference>
<dbReference type="InterPro" id="IPR013120">
    <property type="entry name" value="FAR_NAD-bd"/>
</dbReference>
<evidence type="ECO:0000256" key="3">
    <source>
        <dbReference type="ARBA" id="ARBA00022857"/>
    </source>
</evidence>
<dbReference type="STRING" id="1081102.A0A167UQW1"/>
<dbReference type="SUPFAM" id="SSF56801">
    <property type="entry name" value="Acetyl-CoA synthetase-like"/>
    <property type="match status" value="1"/>
</dbReference>
<dbReference type="InterPro" id="IPR020806">
    <property type="entry name" value="PKS_PP-bd"/>
</dbReference>
<dbReference type="Pfam" id="PF00501">
    <property type="entry name" value="AMP-binding"/>
    <property type="match status" value="1"/>
</dbReference>
<reference evidence="6 7" key="1">
    <citation type="journal article" date="2016" name="Genome Biol. Evol.">
        <title>Divergent and convergent evolution of fungal pathogenicity.</title>
        <authorList>
            <person name="Shang Y."/>
            <person name="Xiao G."/>
            <person name="Zheng P."/>
            <person name="Cen K."/>
            <person name="Zhan S."/>
            <person name="Wang C."/>
        </authorList>
    </citation>
    <scope>NUCLEOTIDE SEQUENCE [LARGE SCALE GENOMIC DNA]</scope>
    <source>
        <strain evidence="6 7">RCEF 264</strain>
    </source>
</reference>
<gene>
    <name evidence="6" type="ORF">SPI_04673</name>
</gene>
<evidence type="ECO:0000256" key="2">
    <source>
        <dbReference type="ARBA" id="ARBA00022553"/>
    </source>
</evidence>
<proteinExistence type="predicted"/>
<dbReference type="InterPro" id="IPR020845">
    <property type="entry name" value="AMP-binding_CS"/>
</dbReference>
<dbReference type="Proteomes" id="UP000076874">
    <property type="component" value="Unassembled WGS sequence"/>
</dbReference>
<sequence>MARAHGKAGTRLLPNIVDDVATEEPDRILYEYPSSSDLRGPWTKISARQYANSVNRAARWIEDTLGGRGQGFPRLGYSGPPDLRYYILVVAAVKAGYVMLYNSLRNSAEGDAAVIEAAGCKTWLVPSRGSHIHRVVELGRVALELVDLPDLDFFVDATPVPHYPYTKTWEEARRDPVWVLHTSGSTGHPKPVVRYLDSIAFAEANTLLRPVDGRPLLLHDIWGTRVFSGFPCFHAAGLNNGTLWPLVHGGTIIFGPALAMVTADVVVEVLQTARPAAMYVPPSLLEDIAKDDKSLALLDSLDAVGYAGGPLNHDTGVRITQHTVLRQGIGTTETGWLPAVETDPEDWHYTHVHPDTGNQFQDRGNNLYELVAVRSPALEKWQPIFSTFPELDTYPFRDLFSPHPTKPGLYKYEGRIDNIIVLSNGEKVQPQETELIIATHPLVSDAIVVGQGRFQVALLLQPEEKALDAVQKDEVAYIDRIWPFVEKANALAPAHAQIHREFVVVGTPSKPFVKTGKGTVRRGPTVELYKNELDAVYAQTDAETGARAGYGAHGLLPAIDFSSAESLRRTLLNVLLSLSEAQSIGDQDDLFTVLGLDSLLVLALQRHIVRGLPRLPDGRPAINVPASVIYRNPTLAQLHHSLWAAYEAQASGQGSRSDAESRGADTEHDSTAASLLQRYPRDMPHLDDGPKPSGAAAVDCKGPRSETGYVVVLTGSTGGLGSYVLNELAQSTAVREIWCLNRAADGGASRQHELQAQRGAPPEFASKKNIHFHHATLARPRLGLPTDIYAYLRDNVTHVVHTQWQVDFNLSVASFEPHIQGVRNLIDLCAAAPIHNKRSRPRLIFTSSVGVANKFDTAGGAATVPEASITDLSVAGQGYGESKLVAELLLTAAAEKCGIPVTICRVGQISGPLKKANKKGIWNEKEWFPSIIRFSAHAKIVPASLGRNEVVDWIPVDYLAEILLELAEITGAKPASESPKVGDRPTIVHAVHPRPVRWSDALLPTVRARFASKLGRVDVVSLQTWVATLTKAATDGTGDKDEATLFALRLVQFLSHLSDEGKARPLFSTAESEKRSTTLRNLALTGADAMQTWLEQWGL</sequence>
<dbReference type="Pfam" id="PF23562">
    <property type="entry name" value="AMP-binding_C_3"/>
    <property type="match status" value="1"/>
</dbReference>
<dbReference type="InterPro" id="IPR051414">
    <property type="entry name" value="Adenylate-forming_Reductase"/>
</dbReference>
<name>A0A167UQW1_9HYPO</name>
<dbReference type="Gene3D" id="3.40.50.720">
    <property type="entry name" value="NAD(P)-binding Rossmann-like Domain"/>
    <property type="match status" value="1"/>
</dbReference>
<dbReference type="PANTHER" id="PTHR43439">
    <property type="entry name" value="PHENYLACETATE-COENZYME A LIGASE"/>
    <property type="match status" value="1"/>
</dbReference>
<feature type="region of interest" description="Disordered" evidence="4">
    <location>
        <begin position="681"/>
        <end position="700"/>
    </location>
</feature>
<protein>
    <submittedName>
        <fullName evidence="6">Male sterility, NAD-binding protein</fullName>
    </submittedName>
</protein>
<keyword evidence="2" id="KW-0597">Phosphoprotein</keyword>
<dbReference type="InterPro" id="IPR042099">
    <property type="entry name" value="ANL_N_sf"/>
</dbReference>
<dbReference type="InterPro" id="IPR000873">
    <property type="entry name" value="AMP-dep_synth/lig_dom"/>
</dbReference>
<feature type="compositionally biased region" description="Basic and acidic residues" evidence="4">
    <location>
        <begin position="681"/>
        <end position="690"/>
    </location>
</feature>
<feature type="domain" description="Polyketide synthase-like phosphopantetheine-binding" evidence="5">
    <location>
        <begin position="565"/>
        <end position="646"/>
    </location>
</feature>
<keyword evidence="1" id="KW-0596">Phosphopantetheine</keyword>
<dbReference type="Gene3D" id="3.40.50.12780">
    <property type="entry name" value="N-terminal domain of ligase-like"/>
    <property type="match status" value="1"/>
</dbReference>
<dbReference type="GO" id="GO:0031177">
    <property type="term" value="F:phosphopantetheine binding"/>
    <property type="evidence" value="ECO:0007669"/>
    <property type="project" value="InterPro"/>
</dbReference>
<comment type="caution">
    <text evidence="6">The sequence shown here is derived from an EMBL/GenBank/DDBJ whole genome shotgun (WGS) entry which is preliminary data.</text>
</comment>
<dbReference type="PANTHER" id="PTHR43439:SF2">
    <property type="entry name" value="ENZYME, PUTATIVE (JCVI)-RELATED"/>
    <property type="match status" value="1"/>
</dbReference>
<keyword evidence="7" id="KW-1185">Reference proteome</keyword>
<dbReference type="EMBL" id="AZHD01000007">
    <property type="protein sequence ID" value="OAA61814.1"/>
    <property type="molecule type" value="Genomic_DNA"/>
</dbReference>